<dbReference type="NCBIfam" id="TIGR01245">
    <property type="entry name" value="trpD"/>
    <property type="match status" value="1"/>
</dbReference>
<proteinExistence type="inferred from homology"/>
<feature type="binding site" evidence="4">
    <location>
        <position position="160"/>
    </location>
    <ligand>
        <name>anthranilate</name>
        <dbReference type="ChEBI" id="CHEBI:16567"/>
        <label>2</label>
    </ligand>
</feature>
<feature type="binding site" evidence="4">
    <location>
        <position position="75"/>
    </location>
    <ligand>
        <name>5-phospho-alpha-D-ribose 1-diphosphate</name>
        <dbReference type="ChEBI" id="CHEBI:58017"/>
    </ligand>
</feature>
<evidence type="ECO:0000256" key="1">
    <source>
        <dbReference type="ARBA" id="ARBA00022605"/>
    </source>
</evidence>
<sequence length="324" mass="36010">MLNLDFIYENRNMSESEAELCMTNIIDAPDTVKAAFLTALYVKGITPDELSGFSRALRKLSSISINIDKLTDIVGTGGDHKNTINVSTAASILLSLRIKIAKHGNFGITGSHGSADFMKFIGYKFEMTEYDIIKNLNEKNYVYILAPVYNKTFAKFSNVRKKLGIKTVFNILGPLTNPLNPENLVIGAYDDETAETYASVMLKQNKRAFIVSSTMDEISPEAESHVYYVNNAIRKFDLDPLSITGKRINESNIIEKDPVKSFNIIIDAFKNKNKDAASFIALNAAPALVLNGISRDITSAYDLCINDIESGTAYERLRRISNED</sequence>
<comment type="subunit">
    <text evidence="4">Homodimer.</text>
</comment>
<gene>
    <name evidence="4" type="primary">trpD</name>
    <name evidence="7" type="ORF">SAMN02745355_0652</name>
</gene>
<dbReference type="EC" id="2.4.2.18" evidence="4"/>
<evidence type="ECO:0000259" key="6">
    <source>
        <dbReference type="Pfam" id="PF02885"/>
    </source>
</evidence>
<feature type="binding site" evidence="4">
    <location>
        <position position="216"/>
    </location>
    <ligand>
        <name>Mg(2+)</name>
        <dbReference type="ChEBI" id="CHEBI:18420"/>
        <label>2</label>
    </ligand>
</feature>
<dbReference type="UniPathway" id="UPA00035">
    <property type="reaction ID" value="UER00041"/>
</dbReference>
<protein>
    <recommendedName>
        <fullName evidence="4">Anthranilate phosphoribosyltransferase</fullName>
        <ecNumber evidence="4">2.4.2.18</ecNumber>
    </recommendedName>
</protein>
<feature type="binding site" evidence="4">
    <location>
        <position position="83"/>
    </location>
    <ligand>
        <name>5-phospho-alpha-D-ribose 1-diphosphate</name>
        <dbReference type="ChEBI" id="CHEBI:58017"/>
    </ligand>
</feature>
<evidence type="ECO:0000313" key="7">
    <source>
        <dbReference type="EMBL" id="SMD30756.1"/>
    </source>
</evidence>
<evidence type="ECO:0000256" key="2">
    <source>
        <dbReference type="ARBA" id="ARBA00022676"/>
    </source>
</evidence>
<keyword evidence="8" id="KW-1185">Reference proteome</keyword>
<comment type="similarity">
    <text evidence="4">Belongs to the anthranilate phosphoribosyltransferase family.</text>
</comment>
<organism evidence="7 8">
    <name type="scientific">Picrophilus torridus (strain ATCC 700027 / DSM 9790 / JCM 10055 / NBRC 100828 / KAW 2/3)</name>
    <dbReference type="NCBI Taxonomy" id="1122961"/>
    <lineage>
        <taxon>Archaea</taxon>
        <taxon>Methanobacteriati</taxon>
        <taxon>Thermoplasmatota</taxon>
        <taxon>Thermoplasmata</taxon>
        <taxon>Thermoplasmatales</taxon>
        <taxon>Picrophilaceae</taxon>
        <taxon>Picrophilus</taxon>
    </lineage>
</organism>
<keyword evidence="3 4" id="KW-0808">Transferase</keyword>
<keyword evidence="2 4" id="KW-0328">Glycosyltransferase</keyword>
<comment type="catalytic activity">
    <reaction evidence="4">
        <text>N-(5-phospho-beta-D-ribosyl)anthranilate + diphosphate = 5-phospho-alpha-D-ribose 1-diphosphate + anthranilate</text>
        <dbReference type="Rhea" id="RHEA:11768"/>
        <dbReference type="ChEBI" id="CHEBI:16567"/>
        <dbReference type="ChEBI" id="CHEBI:18277"/>
        <dbReference type="ChEBI" id="CHEBI:33019"/>
        <dbReference type="ChEBI" id="CHEBI:58017"/>
        <dbReference type="EC" id="2.4.2.18"/>
    </reaction>
</comment>
<dbReference type="SUPFAM" id="SSF52418">
    <property type="entry name" value="Nucleoside phosphorylase/phosphoribosyltransferase catalytic domain"/>
    <property type="match status" value="1"/>
</dbReference>
<feature type="binding site" evidence="4">
    <location>
        <position position="87"/>
    </location>
    <ligand>
        <name>Mg(2+)</name>
        <dbReference type="ChEBI" id="CHEBI:18420"/>
        <label>1</label>
    </ligand>
</feature>
<dbReference type="Gene3D" id="3.40.1030.10">
    <property type="entry name" value="Nucleoside phosphorylase/phosphoribosyltransferase catalytic domain"/>
    <property type="match status" value="1"/>
</dbReference>
<comment type="cofactor">
    <cofactor evidence="4">
        <name>Mg(2+)</name>
        <dbReference type="ChEBI" id="CHEBI:18420"/>
    </cofactor>
    <text evidence="4">Binds 2 magnesium ions per monomer.</text>
</comment>
<dbReference type="GO" id="GO:0004048">
    <property type="term" value="F:anthranilate phosphoribosyltransferase activity"/>
    <property type="evidence" value="ECO:0007669"/>
    <property type="project" value="UniProtKB-UniRule"/>
</dbReference>
<keyword evidence="4" id="KW-0479">Metal-binding</keyword>
<dbReference type="InterPro" id="IPR035902">
    <property type="entry name" value="Nuc_phospho_transferase"/>
</dbReference>
<keyword evidence="4" id="KW-0822">Tryptophan biosynthesis</keyword>
<comment type="caution">
    <text evidence="4">Lacks conserved residue(s) required for the propagation of feature annotation.</text>
</comment>
<dbReference type="GO" id="GO:0005829">
    <property type="term" value="C:cytosol"/>
    <property type="evidence" value="ECO:0007669"/>
    <property type="project" value="TreeGrafter"/>
</dbReference>
<name>A0A8G2FWF1_PICTO</name>
<dbReference type="SUPFAM" id="SSF47648">
    <property type="entry name" value="Nucleoside phosphorylase/phosphoribosyltransferase N-terminal domain"/>
    <property type="match status" value="1"/>
</dbReference>
<feature type="binding site" evidence="4">
    <location>
        <position position="114"/>
    </location>
    <ligand>
        <name>5-phospho-alpha-D-ribose 1-diphosphate</name>
        <dbReference type="ChEBI" id="CHEBI:58017"/>
    </ligand>
</feature>
<feature type="binding site" evidence="4">
    <location>
        <position position="105"/>
    </location>
    <ligand>
        <name>anthranilate</name>
        <dbReference type="ChEBI" id="CHEBI:16567"/>
        <label>1</label>
    </ligand>
</feature>
<feature type="binding site" evidence="4">
    <location>
        <begin position="85"/>
        <end position="88"/>
    </location>
    <ligand>
        <name>5-phospho-alpha-D-ribose 1-diphosphate</name>
        <dbReference type="ChEBI" id="CHEBI:58017"/>
    </ligand>
</feature>
<dbReference type="Gene3D" id="1.20.970.10">
    <property type="entry name" value="Transferase, Pyrimidine Nucleoside Phosphorylase, Chain C"/>
    <property type="match status" value="1"/>
</dbReference>
<dbReference type="InterPro" id="IPR017459">
    <property type="entry name" value="Glycosyl_Trfase_fam3_N_dom"/>
</dbReference>
<dbReference type="AlphaFoldDB" id="A0A8G2FWF1"/>
<dbReference type="InterPro" id="IPR005940">
    <property type="entry name" value="Anthranilate_Pribosyl_Tfrase"/>
</dbReference>
<feature type="binding site" evidence="4">
    <location>
        <position position="217"/>
    </location>
    <ligand>
        <name>Mg(2+)</name>
        <dbReference type="ChEBI" id="CHEBI:18420"/>
        <label>2</label>
    </ligand>
</feature>
<dbReference type="InterPro" id="IPR000312">
    <property type="entry name" value="Glycosyl_Trfase_fam3"/>
</dbReference>
<dbReference type="PANTHER" id="PTHR43285:SF2">
    <property type="entry name" value="ANTHRANILATE PHOSPHORIBOSYLTRANSFERASE"/>
    <property type="match status" value="1"/>
</dbReference>
<dbReference type="EMBL" id="FWYE01000001">
    <property type="protein sequence ID" value="SMD30756.1"/>
    <property type="molecule type" value="Genomic_DNA"/>
</dbReference>
<dbReference type="GO" id="GO:0000287">
    <property type="term" value="F:magnesium ion binding"/>
    <property type="evidence" value="ECO:0007669"/>
    <property type="project" value="UniProtKB-UniRule"/>
</dbReference>
<feature type="binding site" evidence="4">
    <location>
        <position position="217"/>
    </location>
    <ligand>
        <name>Mg(2+)</name>
        <dbReference type="ChEBI" id="CHEBI:18420"/>
        <label>1</label>
    </ligand>
</feature>
<dbReference type="Pfam" id="PF00591">
    <property type="entry name" value="Glycos_transf_3"/>
    <property type="match status" value="1"/>
</dbReference>
<comment type="caution">
    <text evidence="7">The sequence shown here is derived from an EMBL/GenBank/DDBJ whole genome shotgun (WGS) entry which is preliminary data.</text>
</comment>
<feature type="domain" description="Glycosyl transferase family 3" evidence="5">
    <location>
        <begin position="69"/>
        <end position="314"/>
    </location>
</feature>
<evidence type="ECO:0000313" key="8">
    <source>
        <dbReference type="Proteomes" id="UP000192315"/>
    </source>
</evidence>
<evidence type="ECO:0000259" key="5">
    <source>
        <dbReference type="Pfam" id="PF00591"/>
    </source>
</evidence>
<feature type="domain" description="Glycosyl transferase family 3 N-terminal" evidence="6">
    <location>
        <begin position="8"/>
        <end position="59"/>
    </location>
</feature>
<dbReference type="GO" id="GO:0000162">
    <property type="term" value="P:L-tryptophan biosynthetic process"/>
    <property type="evidence" value="ECO:0007669"/>
    <property type="project" value="UniProtKB-UniRule"/>
</dbReference>
<accession>A0A8G2FWF1</accession>
<keyword evidence="4" id="KW-0460">Magnesium</keyword>
<feature type="binding site" evidence="4">
    <location>
        <begin position="78"/>
        <end position="79"/>
    </location>
    <ligand>
        <name>5-phospho-alpha-D-ribose 1-diphosphate</name>
        <dbReference type="ChEBI" id="CHEBI:58017"/>
    </ligand>
</feature>
<dbReference type="RefSeq" id="WP_084272618.1">
    <property type="nucleotide sequence ID" value="NZ_FWYE01000001.1"/>
</dbReference>
<dbReference type="HAMAP" id="MF_00211">
    <property type="entry name" value="TrpD"/>
    <property type="match status" value="1"/>
</dbReference>
<reference evidence="7 8" key="1">
    <citation type="submission" date="2017-04" db="EMBL/GenBank/DDBJ databases">
        <authorList>
            <person name="Varghese N."/>
            <person name="Submissions S."/>
        </authorList>
    </citation>
    <scope>NUCLEOTIDE SEQUENCE [LARGE SCALE GENOMIC DNA]</scope>
    <source>
        <strain evidence="7 8">DSM 9789</strain>
    </source>
</reference>
<dbReference type="PANTHER" id="PTHR43285">
    <property type="entry name" value="ANTHRANILATE PHOSPHORIBOSYLTRANSFERASE"/>
    <property type="match status" value="1"/>
</dbReference>
<dbReference type="Pfam" id="PF02885">
    <property type="entry name" value="Glycos_trans_3N"/>
    <property type="match status" value="1"/>
</dbReference>
<comment type="pathway">
    <text evidence="4">Amino-acid biosynthesis; L-tryptophan biosynthesis; L-tryptophan from chorismate: step 2/5.</text>
</comment>
<feature type="binding site" evidence="4">
    <location>
        <begin position="102"/>
        <end position="110"/>
    </location>
    <ligand>
        <name>5-phospho-alpha-D-ribose 1-diphosphate</name>
        <dbReference type="ChEBI" id="CHEBI:58017"/>
    </ligand>
</feature>
<feature type="binding site" evidence="4">
    <location>
        <position position="75"/>
    </location>
    <ligand>
        <name>anthranilate</name>
        <dbReference type="ChEBI" id="CHEBI:16567"/>
        <label>1</label>
    </ligand>
</feature>
<dbReference type="Proteomes" id="UP000192315">
    <property type="component" value="Unassembled WGS sequence"/>
</dbReference>
<keyword evidence="4" id="KW-0057">Aromatic amino acid biosynthesis</keyword>
<comment type="function">
    <text evidence="4">Catalyzes the transfer of the phosphoribosyl group of 5-phosphorylribose-1-pyrophosphate (PRPP) to anthranilate to yield N-(5'-phosphoribosyl)-anthranilate (PRA).</text>
</comment>
<keyword evidence="1 4" id="KW-0028">Amino-acid biosynthesis</keyword>
<evidence type="ECO:0000256" key="3">
    <source>
        <dbReference type="ARBA" id="ARBA00022679"/>
    </source>
</evidence>
<dbReference type="InterPro" id="IPR036320">
    <property type="entry name" value="Glycosyl_Trfase_fam3_N_dom_sf"/>
</dbReference>
<evidence type="ECO:0000256" key="4">
    <source>
        <dbReference type="HAMAP-Rule" id="MF_00211"/>
    </source>
</evidence>